<evidence type="ECO:0000313" key="3">
    <source>
        <dbReference type="Proteomes" id="UP001151760"/>
    </source>
</evidence>
<organism evidence="2 3">
    <name type="scientific">Tanacetum coccineum</name>
    <dbReference type="NCBI Taxonomy" id="301880"/>
    <lineage>
        <taxon>Eukaryota</taxon>
        <taxon>Viridiplantae</taxon>
        <taxon>Streptophyta</taxon>
        <taxon>Embryophyta</taxon>
        <taxon>Tracheophyta</taxon>
        <taxon>Spermatophyta</taxon>
        <taxon>Magnoliopsida</taxon>
        <taxon>eudicotyledons</taxon>
        <taxon>Gunneridae</taxon>
        <taxon>Pentapetalae</taxon>
        <taxon>asterids</taxon>
        <taxon>campanulids</taxon>
        <taxon>Asterales</taxon>
        <taxon>Asteraceae</taxon>
        <taxon>Asteroideae</taxon>
        <taxon>Anthemideae</taxon>
        <taxon>Anthemidinae</taxon>
        <taxon>Tanacetum</taxon>
    </lineage>
</organism>
<accession>A0ABQ5A3L1</accession>
<dbReference type="InterPro" id="IPR036397">
    <property type="entry name" value="RNaseH_sf"/>
</dbReference>
<dbReference type="PANTHER" id="PTHR42648">
    <property type="entry name" value="TRANSPOSASE, PUTATIVE-RELATED"/>
    <property type="match status" value="1"/>
</dbReference>
<sequence>MACLEGESNFVSTCRSMMNLTTLPLSFWDYALESATCILNMVPTKKVDRTPYELWYGKVPNLSYLKVWGCEALVKRDTPDKLQQRSIKCSRIVRGTEGTVHVRPSTVHSYTRYCSGGGWTNQMVTLACVSPRGKLLREDTILLVTTSTTSLPFRSKKTIIIHTFISHTQSLKIHFRNSDKSKNFLKSSSYWSRQKFYMRKIVSCQENPTLEGWFPVRHVKVSDAFNMGCNGDQKSLYSIPQTFDVPSLHRIDVDGDDGINAAPNVEDEDDENS</sequence>
<dbReference type="Proteomes" id="UP001151760">
    <property type="component" value="Unassembled WGS sequence"/>
</dbReference>
<feature type="region of interest" description="Disordered" evidence="1">
    <location>
        <begin position="254"/>
        <end position="273"/>
    </location>
</feature>
<keyword evidence="3" id="KW-1185">Reference proteome</keyword>
<dbReference type="EMBL" id="BQNB010011917">
    <property type="protein sequence ID" value="GJS96842.1"/>
    <property type="molecule type" value="Genomic_DNA"/>
</dbReference>
<evidence type="ECO:0000256" key="1">
    <source>
        <dbReference type="SAM" id="MobiDB-lite"/>
    </source>
</evidence>
<dbReference type="PANTHER" id="PTHR42648:SF27">
    <property type="entry name" value="RNA-DIRECTED DNA POLYMERASE"/>
    <property type="match status" value="1"/>
</dbReference>
<dbReference type="Gene3D" id="3.30.420.10">
    <property type="entry name" value="Ribonuclease H-like superfamily/Ribonuclease H"/>
    <property type="match status" value="1"/>
</dbReference>
<comment type="caution">
    <text evidence="2">The sequence shown here is derived from an EMBL/GenBank/DDBJ whole genome shotgun (WGS) entry which is preliminary data.</text>
</comment>
<name>A0ABQ5A3L1_9ASTR</name>
<evidence type="ECO:0000313" key="2">
    <source>
        <dbReference type="EMBL" id="GJS96842.1"/>
    </source>
</evidence>
<gene>
    <name evidence="2" type="ORF">Tco_0803810</name>
</gene>
<dbReference type="InterPro" id="IPR039537">
    <property type="entry name" value="Retrotran_Ty1/copia-like"/>
</dbReference>
<reference evidence="2" key="2">
    <citation type="submission" date="2022-01" db="EMBL/GenBank/DDBJ databases">
        <authorList>
            <person name="Yamashiro T."/>
            <person name="Shiraishi A."/>
            <person name="Satake H."/>
            <person name="Nakayama K."/>
        </authorList>
    </citation>
    <scope>NUCLEOTIDE SEQUENCE</scope>
</reference>
<dbReference type="SUPFAM" id="SSF53098">
    <property type="entry name" value="Ribonuclease H-like"/>
    <property type="match status" value="1"/>
</dbReference>
<reference evidence="2" key="1">
    <citation type="journal article" date="2022" name="Int. J. Mol. Sci.">
        <title>Draft Genome of Tanacetum Coccineum: Genomic Comparison of Closely Related Tanacetum-Family Plants.</title>
        <authorList>
            <person name="Yamashiro T."/>
            <person name="Shiraishi A."/>
            <person name="Nakayama K."/>
            <person name="Satake H."/>
        </authorList>
    </citation>
    <scope>NUCLEOTIDE SEQUENCE</scope>
</reference>
<protein>
    <submittedName>
        <fullName evidence="2">Retrotransposon protein, putative, ty1-copia subclass</fullName>
    </submittedName>
</protein>
<proteinExistence type="predicted"/>
<dbReference type="InterPro" id="IPR012337">
    <property type="entry name" value="RNaseH-like_sf"/>
</dbReference>